<evidence type="ECO:0000256" key="2">
    <source>
        <dbReference type="ARBA" id="ARBA00023125"/>
    </source>
</evidence>
<dbReference type="GO" id="GO:0003700">
    <property type="term" value="F:DNA-binding transcription factor activity"/>
    <property type="evidence" value="ECO:0007669"/>
    <property type="project" value="InterPro"/>
</dbReference>
<comment type="caution">
    <text evidence="6">The sequence shown here is derived from an EMBL/GenBank/DDBJ whole genome shotgun (WGS) entry which is preliminary data.</text>
</comment>
<dbReference type="AlphaFoldDB" id="A0A644WRI9"/>
<gene>
    <name evidence="6" type="ORF">SDC9_52806</name>
</gene>
<evidence type="ECO:0000313" key="6">
    <source>
        <dbReference type="EMBL" id="MPM06505.1"/>
    </source>
</evidence>
<dbReference type="GO" id="GO:0043565">
    <property type="term" value="F:sequence-specific DNA binding"/>
    <property type="evidence" value="ECO:0007669"/>
    <property type="project" value="InterPro"/>
</dbReference>
<keyword evidence="3" id="KW-0804">Transcription</keyword>
<evidence type="ECO:0000256" key="1">
    <source>
        <dbReference type="ARBA" id="ARBA00023015"/>
    </source>
</evidence>
<dbReference type="PANTHER" id="PTHR43280:SF28">
    <property type="entry name" value="HTH-TYPE TRANSCRIPTIONAL ACTIVATOR RHAS"/>
    <property type="match status" value="1"/>
</dbReference>
<dbReference type="PROSITE" id="PS01124">
    <property type="entry name" value="HTH_ARAC_FAMILY_2"/>
    <property type="match status" value="1"/>
</dbReference>
<proteinExistence type="predicted"/>
<dbReference type="InterPro" id="IPR011006">
    <property type="entry name" value="CheY-like_superfamily"/>
</dbReference>
<dbReference type="EMBL" id="VSSQ01001235">
    <property type="protein sequence ID" value="MPM06505.1"/>
    <property type="molecule type" value="Genomic_DNA"/>
</dbReference>
<protein>
    <submittedName>
        <fullName evidence="6">Putative response regulatory protein</fullName>
    </submittedName>
</protein>
<reference evidence="6" key="1">
    <citation type="submission" date="2019-08" db="EMBL/GenBank/DDBJ databases">
        <authorList>
            <person name="Kucharzyk K."/>
            <person name="Murdoch R.W."/>
            <person name="Higgins S."/>
            <person name="Loffler F."/>
        </authorList>
    </citation>
    <scope>NUCLEOTIDE SEQUENCE</scope>
</reference>
<dbReference type="PROSITE" id="PS50110">
    <property type="entry name" value="RESPONSE_REGULATORY"/>
    <property type="match status" value="1"/>
</dbReference>
<evidence type="ECO:0000259" key="4">
    <source>
        <dbReference type="PROSITE" id="PS01124"/>
    </source>
</evidence>
<dbReference type="InterPro" id="IPR018060">
    <property type="entry name" value="HTH_AraC"/>
</dbReference>
<dbReference type="InterPro" id="IPR009057">
    <property type="entry name" value="Homeodomain-like_sf"/>
</dbReference>
<dbReference type="Pfam" id="PF00072">
    <property type="entry name" value="Response_reg"/>
    <property type="match status" value="1"/>
</dbReference>
<dbReference type="PRINTS" id="PR00032">
    <property type="entry name" value="HTHARAC"/>
</dbReference>
<name>A0A644WRI9_9ZZZZ</name>
<dbReference type="Gene3D" id="1.10.10.60">
    <property type="entry name" value="Homeodomain-like"/>
    <property type="match status" value="2"/>
</dbReference>
<dbReference type="SUPFAM" id="SSF52172">
    <property type="entry name" value="CheY-like"/>
    <property type="match status" value="1"/>
</dbReference>
<dbReference type="InterPro" id="IPR001789">
    <property type="entry name" value="Sig_transdc_resp-reg_receiver"/>
</dbReference>
<dbReference type="InterPro" id="IPR020449">
    <property type="entry name" value="Tscrpt_reg_AraC-type_HTH"/>
</dbReference>
<keyword evidence="1" id="KW-0805">Transcription regulation</keyword>
<dbReference type="CDD" id="cd17536">
    <property type="entry name" value="REC_YesN-like"/>
    <property type="match status" value="1"/>
</dbReference>
<accession>A0A644WRI9</accession>
<keyword evidence="2" id="KW-0238">DNA-binding</keyword>
<dbReference type="SMART" id="SM00448">
    <property type="entry name" value="REC"/>
    <property type="match status" value="1"/>
</dbReference>
<sequence length="258" mass="29061">MIKILIVDDESVERELLYKILSPNPLLELYQVENGRLAVTYASLYDVDVVLMDIEMPALNGLEAAQRILADKPLCRIIFITAYSVFSYAREAVKLGAIDYILKPVDKEDVLRAVKRAISQVEAERQLKAVRPPEGDCLEVDEVSDKAALMMAKVKKYLEHSYMNYDLSLDSVSSLLNINASYLSCIFKRCTGVNFLDYITNLRISAAKDYLCDPFKSASEIASMVGYDSSSYFTRAFKKNTGLTPTEYRRQVSGGVRK</sequence>
<dbReference type="PANTHER" id="PTHR43280">
    <property type="entry name" value="ARAC-FAMILY TRANSCRIPTIONAL REGULATOR"/>
    <property type="match status" value="1"/>
</dbReference>
<dbReference type="Pfam" id="PF12833">
    <property type="entry name" value="HTH_18"/>
    <property type="match status" value="1"/>
</dbReference>
<evidence type="ECO:0000256" key="3">
    <source>
        <dbReference type="ARBA" id="ARBA00023163"/>
    </source>
</evidence>
<dbReference type="SUPFAM" id="SSF46689">
    <property type="entry name" value="Homeodomain-like"/>
    <property type="match status" value="1"/>
</dbReference>
<evidence type="ECO:0000259" key="5">
    <source>
        <dbReference type="PROSITE" id="PS50110"/>
    </source>
</evidence>
<organism evidence="6">
    <name type="scientific">bioreactor metagenome</name>
    <dbReference type="NCBI Taxonomy" id="1076179"/>
    <lineage>
        <taxon>unclassified sequences</taxon>
        <taxon>metagenomes</taxon>
        <taxon>ecological metagenomes</taxon>
    </lineage>
</organism>
<feature type="domain" description="Response regulatory" evidence="5">
    <location>
        <begin position="3"/>
        <end position="118"/>
    </location>
</feature>
<dbReference type="Gene3D" id="3.40.50.2300">
    <property type="match status" value="1"/>
</dbReference>
<dbReference type="SMART" id="SM00342">
    <property type="entry name" value="HTH_ARAC"/>
    <property type="match status" value="1"/>
</dbReference>
<dbReference type="GO" id="GO:0000160">
    <property type="term" value="P:phosphorelay signal transduction system"/>
    <property type="evidence" value="ECO:0007669"/>
    <property type="project" value="InterPro"/>
</dbReference>
<feature type="domain" description="HTH araC/xylS-type" evidence="4">
    <location>
        <begin position="152"/>
        <end position="251"/>
    </location>
</feature>